<sequence length="449" mass="52420">MCINRNDLILIIVEETVKKVRRHDIDWLRVFLFGLLIPFHVAIGVYWNLYGNEVNPNLDGLDGEERWEIAEDGNDYTTDSVDFPSMLLHWIHQWRLAGLFMISGMGTAFAFRNRTWKVFLKERVKRLLVPMFFGAWTMGFVGSILTEDKDMSFTNLIDEFLLGVMWRSLIFWVPIVGKLWALGHLWFLWNLFQYSFFLIPIFSVVRNNPEGLMARFFRAFFTLPGGIGVFLLLPLVLVLMEILFKPWFPGFIGVGYEWFWFFIFFAFGYICIIAKDEYYEFIETRRIAITVLTLLWTIAFVWIRLEQDRTGIPYVDGGWLEKGFIHNKKTLIACVIHSFHAWFWCLTIFSWGAHLLNKPSKNLTYLNQGVYPFYIAHMPLTFAGLIIAGELGLKNIPAVILATIFVGGTCWIFFESVKRTKVTRFLFGIKEIPIKIKNTPENLPVLDES</sequence>
<organism evidence="3 4">
    <name type="scientific">Marine Group III euryarchaeote</name>
    <dbReference type="NCBI Taxonomy" id="2173149"/>
    <lineage>
        <taxon>Archaea</taxon>
        <taxon>Methanobacteriati</taxon>
        <taxon>Thermoplasmatota</taxon>
        <taxon>Thermoplasmata</taxon>
        <taxon>Candidatus Thermoprofundales</taxon>
    </lineage>
</organism>
<keyword evidence="1" id="KW-0472">Membrane</keyword>
<dbReference type="GO" id="GO:0016747">
    <property type="term" value="F:acyltransferase activity, transferring groups other than amino-acyl groups"/>
    <property type="evidence" value="ECO:0007669"/>
    <property type="project" value="InterPro"/>
</dbReference>
<dbReference type="EMBL" id="DUCX01000039">
    <property type="protein sequence ID" value="HIF37275.1"/>
    <property type="molecule type" value="Genomic_DNA"/>
</dbReference>
<keyword evidence="1" id="KW-1133">Transmembrane helix</keyword>
<reference evidence="4" key="1">
    <citation type="journal article" date="2019" name="bioRxiv">
        <title>Genome diversification in globally distributed novel marine Proteobacteria is linked to environmental adaptation.</title>
        <authorList>
            <person name="Zhou Z."/>
            <person name="Tran P.Q."/>
            <person name="Kieft K."/>
            <person name="Anantharaman K."/>
        </authorList>
    </citation>
    <scope>NUCLEOTIDE SEQUENCE [LARGE SCALE GENOMIC DNA]</scope>
</reference>
<evidence type="ECO:0000256" key="1">
    <source>
        <dbReference type="SAM" id="Phobius"/>
    </source>
</evidence>
<evidence type="ECO:0000313" key="4">
    <source>
        <dbReference type="Proteomes" id="UP000585802"/>
    </source>
</evidence>
<gene>
    <name evidence="3" type="ORF">EYQ70_02555</name>
</gene>
<feature type="transmembrane region" description="Helical" evidence="1">
    <location>
        <begin position="287"/>
        <end position="305"/>
    </location>
</feature>
<feature type="transmembrane region" description="Helical" evidence="1">
    <location>
        <begin position="94"/>
        <end position="111"/>
    </location>
</feature>
<feature type="transmembrane region" description="Helical" evidence="1">
    <location>
        <begin position="370"/>
        <end position="389"/>
    </location>
</feature>
<feature type="transmembrane region" description="Helical" evidence="1">
    <location>
        <begin position="186"/>
        <end position="205"/>
    </location>
</feature>
<accession>A0A7J4GRP2</accession>
<dbReference type="AlphaFoldDB" id="A0A7J4GRP2"/>
<feature type="transmembrane region" description="Helical" evidence="1">
    <location>
        <begin position="127"/>
        <end position="146"/>
    </location>
</feature>
<protein>
    <recommendedName>
        <fullName evidence="2">Acyltransferase 3 domain-containing protein</fullName>
    </recommendedName>
</protein>
<feature type="transmembrane region" description="Helical" evidence="1">
    <location>
        <begin position="395"/>
        <end position="414"/>
    </location>
</feature>
<comment type="caution">
    <text evidence="3">The sequence shown here is derived from an EMBL/GenBank/DDBJ whole genome shotgun (WGS) entry which is preliminary data.</text>
</comment>
<evidence type="ECO:0000313" key="3">
    <source>
        <dbReference type="EMBL" id="HIF37275.1"/>
    </source>
</evidence>
<name>A0A7J4GRP2_9ARCH</name>
<dbReference type="PANTHER" id="PTHR36927:SF1">
    <property type="entry name" value="MDO-LIKE PROTEIN"/>
    <property type="match status" value="1"/>
</dbReference>
<feature type="transmembrane region" description="Helical" evidence="1">
    <location>
        <begin position="27"/>
        <end position="49"/>
    </location>
</feature>
<dbReference type="PANTHER" id="PTHR36927">
    <property type="entry name" value="BLR4337 PROTEIN"/>
    <property type="match status" value="1"/>
</dbReference>
<dbReference type="InterPro" id="IPR050623">
    <property type="entry name" value="Glucan_succinyl_AcylTrfase"/>
</dbReference>
<dbReference type="Pfam" id="PF01757">
    <property type="entry name" value="Acyl_transf_3"/>
    <property type="match status" value="1"/>
</dbReference>
<proteinExistence type="predicted"/>
<feature type="transmembrane region" description="Helical" evidence="1">
    <location>
        <begin position="217"/>
        <end position="238"/>
    </location>
</feature>
<dbReference type="Proteomes" id="UP000585802">
    <property type="component" value="Unassembled WGS sequence"/>
</dbReference>
<keyword evidence="1" id="KW-0812">Transmembrane</keyword>
<feature type="transmembrane region" description="Helical" evidence="1">
    <location>
        <begin position="330"/>
        <end position="349"/>
    </location>
</feature>
<evidence type="ECO:0000259" key="2">
    <source>
        <dbReference type="Pfam" id="PF01757"/>
    </source>
</evidence>
<feature type="domain" description="Acyltransferase 3" evidence="2">
    <location>
        <begin position="23"/>
        <end position="413"/>
    </location>
</feature>
<dbReference type="InterPro" id="IPR002656">
    <property type="entry name" value="Acyl_transf_3_dom"/>
</dbReference>
<feature type="transmembrane region" description="Helical" evidence="1">
    <location>
        <begin position="258"/>
        <end position="275"/>
    </location>
</feature>